<dbReference type="Proteomes" id="UP000001593">
    <property type="component" value="Unassembled WGS sequence"/>
</dbReference>
<dbReference type="SUPFAM" id="SSF48726">
    <property type="entry name" value="Immunoglobulin"/>
    <property type="match status" value="1"/>
</dbReference>
<evidence type="ECO:0000313" key="3">
    <source>
        <dbReference type="Proteomes" id="UP000001593"/>
    </source>
</evidence>
<dbReference type="InterPro" id="IPR003989">
    <property type="entry name" value="VCAM-1"/>
</dbReference>
<dbReference type="InterPro" id="IPR013783">
    <property type="entry name" value="Ig-like_fold"/>
</dbReference>
<dbReference type="HOGENOM" id="CLU_1125686_0_0_1"/>
<dbReference type="PROSITE" id="PS50835">
    <property type="entry name" value="IG_LIKE"/>
    <property type="match status" value="1"/>
</dbReference>
<dbReference type="Gene3D" id="2.60.40.10">
    <property type="entry name" value="Immunoglobulins"/>
    <property type="match status" value="1"/>
</dbReference>
<evidence type="ECO:0000313" key="2">
    <source>
        <dbReference type="EMBL" id="EDO32152.1"/>
    </source>
</evidence>
<dbReference type="PRINTS" id="PR01474">
    <property type="entry name" value="VCAM1"/>
</dbReference>
<organism evidence="2 3">
    <name type="scientific">Nematostella vectensis</name>
    <name type="common">Starlet sea anemone</name>
    <dbReference type="NCBI Taxonomy" id="45351"/>
    <lineage>
        <taxon>Eukaryota</taxon>
        <taxon>Metazoa</taxon>
        <taxon>Cnidaria</taxon>
        <taxon>Anthozoa</taxon>
        <taxon>Hexacorallia</taxon>
        <taxon>Actiniaria</taxon>
        <taxon>Edwardsiidae</taxon>
        <taxon>Nematostella</taxon>
    </lineage>
</organism>
<evidence type="ECO:0000259" key="1">
    <source>
        <dbReference type="PROSITE" id="PS50835"/>
    </source>
</evidence>
<dbReference type="GO" id="GO:0098609">
    <property type="term" value="P:cell-cell adhesion"/>
    <property type="evidence" value="ECO:0007669"/>
    <property type="project" value="InterPro"/>
</dbReference>
<dbReference type="AlphaFoldDB" id="A7SVV9"/>
<dbReference type="Pfam" id="PF13927">
    <property type="entry name" value="Ig_3"/>
    <property type="match status" value="1"/>
</dbReference>
<accession>A7SVV9</accession>
<dbReference type="GO" id="GO:0016020">
    <property type="term" value="C:membrane"/>
    <property type="evidence" value="ECO:0007669"/>
    <property type="project" value="InterPro"/>
</dbReference>
<gene>
    <name evidence="2" type="ORF">NEMVEDRAFT_v1g218291</name>
</gene>
<sequence>MAIDLLAQHQVTSVQRVKTRPSSNSSSCYCRVPLIKLAVLSLVLLLLPHQGVSLDVYAGADARFTWPTSSSCLHWQFGISNQNKDDFVSSGVMMEWFQGRSKVLCAPNDTDTIYKGRLYFYGDFTSCSGVVEIRNASVVDEKSYLVKIRTSSSPLSPSASWDLNVKVAPAFTSSLSSSRDVAENDDVTVTCSASGRPAPNITWVNKTSGSPVAHGTGSATLSLLKIQRHQAGVYQCQAINDVGRGAITQAITINVQFYQQKKTAPVRACM</sequence>
<dbReference type="InterPro" id="IPR036179">
    <property type="entry name" value="Ig-like_dom_sf"/>
</dbReference>
<dbReference type="PhylomeDB" id="A7SVV9"/>
<protein>
    <recommendedName>
        <fullName evidence="1">Ig-like domain-containing protein</fullName>
    </recommendedName>
</protein>
<dbReference type="PANTHER" id="PTHR45889">
    <property type="entry name" value="IG-LIKE DOMAIN-CONTAINING PROTEIN"/>
    <property type="match status" value="1"/>
</dbReference>
<dbReference type="STRING" id="45351.A7SVV9"/>
<dbReference type="eggNOG" id="KOG3510">
    <property type="taxonomic scope" value="Eukaryota"/>
</dbReference>
<dbReference type="SMART" id="SM00409">
    <property type="entry name" value="IG"/>
    <property type="match status" value="1"/>
</dbReference>
<dbReference type="PANTHER" id="PTHR45889:SF8">
    <property type="entry name" value="IG-LIKE DOMAIN-CONTAINING PROTEIN"/>
    <property type="match status" value="1"/>
</dbReference>
<dbReference type="SMART" id="SM00408">
    <property type="entry name" value="IGc2"/>
    <property type="match status" value="1"/>
</dbReference>
<proteinExistence type="predicted"/>
<dbReference type="InterPro" id="IPR007110">
    <property type="entry name" value="Ig-like_dom"/>
</dbReference>
<dbReference type="EMBL" id="DS469846">
    <property type="protein sequence ID" value="EDO32152.1"/>
    <property type="molecule type" value="Genomic_DNA"/>
</dbReference>
<dbReference type="InterPro" id="IPR003598">
    <property type="entry name" value="Ig_sub2"/>
</dbReference>
<feature type="domain" description="Ig-like" evidence="1">
    <location>
        <begin position="169"/>
        <end position="254"/>
    </location>
</feature>
<dbReference type="InterPro" id="IPR003599">
    <property type="entry name" value="Ig_sub"/>
</dbReference>
<dbReference type="InParanoid" id="A7SVV9"/>
<reference evidence="2 3" key="1">
    <citation type="journal article" date="2007" name="Science">
        <title>Sea anemone genome reveals ancestral eumetazoan gene repertoire and genomic organization.</title>
        <authorList>
            <person name="Putnam N.H."/>
            <person name="Srivastava M."/>
            <person name="Hellsten U."/>
            <person name="Dirks B."/>
            <person name="Chapman J."/>
            <person name="Salamov A."/>
            <person name="Terry A."/>
            <person name="Shapiro H."/>
            <person name="Lindquist E."/>
            <person name="Kapitonov V.V."/>
            <person name="Jurka J."/>
            <person name="Genikhovich G."/>
            <person name="Grigoriev I.V."/>
            <person name="Lucas S.M."/>
            <person name="Steele R.E."/>
            <person name="Finnerty J.R."/>
            <person name="Technau U."/>
            <person name="Martindale M.Q."/>
            <person name="Rokhsar D.S."/>
        </authorList>
    </citation>
    <scope>NUCLEOTIDE SEQUENCE [LARGE SCALE GENOMIC DNA]</scope>
    <source>
        <strain evidence="3">CH2 X CH6</strain>
    </source>
</reference>
<name>A7SVV9_NEMVE</name>
<keyword evidence="3" id="KW-1185">Reference proteome</keyword>